<evidence type="ECO:0000259" key="8">
    <source>
        <dbReference type="Pfam" id="PF17768"/>
    </source>
</evidence>
<dbReference type="Pfam" id="PF02272">
    <property type="entry name" value="DHHA1"/>
    <property type="match status" value="1"/>
</dbReference>
<dbReference type="SUPFAM" id="SSF64182">
    <property type="entry name" value="DHH phosphoesterases"/>
    <property type="match status" value="1"/>
</dbReference>
<evidence type="ECO:0000256" key="5">
    <source>
        <dbReference type="ARBA" id="ARBA00022839"/>
    </source>
</evidence>
<evidence type="ECO:0000259" key="7">
    <source>
        <dbReference type="Pfam" id="PF02272"/>
    </source>
</evidence>
<keyword evidence="4 9" id="KW-0378">Hydrolase</keyword>
<keyword evidence="5 9" id="KW-0269">Exonuclease</keyword>
<dbReference type="HOGENOM" id="CLU_009736_5_2_9"/>
<dbReference type="PANTHER" id="PTHR30255:SF2">
    <property type="entry name" value="SINGLE-STRANDED-DNA-SPECIFIC EXONUCLEASE RECJ"/>
    <property type="match status" value="1"/>
</dbReference>
<dbReference type="GO" id="GO:0008409">
    <property type="term" value="F:5'-3' exonuclease activity"/>
    <property type="evidence" value="ECO:0007669"/>
    <property type="project" value="InterPro"/>
</dbReference>
<sequence length="578" mass="65309">MESKWMLYTKRADFERISARFHISPVLARIMVNRDIKEEDFSLYLNNDLNLMHDAKDLYGVEDAYKEIMSEVKKGKKIRVVGDYDIDGVCSSYILMKSLKHFGANVDVRIPDRIKDGYGINDNIINEAANDKVSMIITCDNGIAAHKQMELANNFGIKVIITDHHEVYQEDGKDYLPVADVVINPKRSDCTYPFKTICGALVAYKLVEYIYKRLYDGKLYEDSELGDLLEVAAIATIGDVMPLVDENRIIVKNGLKSLMNTKNPGLKALIKATGMEGKKISAYSVGFVIGPCLNAGGRLENALVALNMFMSKNSDEANEYASHLKELNDERKDLTAGNVKIAIESAKSEYINDDILVIYLKNCHESIAGIIAGRVREALGKPTIILTDAFGEEGMIKGSGRSIESYNMFEALYEVKDIFEKFGGHHMAAGMSLKKDRLDEFRKKLNKNSKLTKEDFIQKIWIDIALPFSYLSIDFVRELEKLEPYGNKNDKPKFARKDIKILSKNILGKSKNVVKMVLEDVDGTRMDGIYFGDGEAFFEELKGKKEIDIIYYPDINEYGGRESLQVIITGYKIKIYSK</sequence>
<evidence type="ECO:0000259" key="6">
    <source>
        <dbReference type="Pfam" id="PF01368"/>
    </source>
</evidence>
<dbReference type="PANTHER" id="PTHR30255">
    <property type="entry name" value="SINGLE-STRANDED-DNA-SPECIFIC EXONUCLEASE RECJ"/>
    <property type="match status" value="1"/>
</dbReference>
<feature type="domain" description="RecJ OB" evidence="8">
    <location>
        <begin position="462"/>
        <end position="568"/>
    </location>
</feature>
<keyword evidence="3" id="KW-0540">Nuclease</keyword>
<evidence type="ECO:0000256" key="3">
    <source>
        <dbReference type="ARBA" id="ARBA00022722"/>
    </source>
</evidence>
<evidence type="ECO:0000313" key="9">
    <source>
        <dbReference type="EMBL" id="EFU77053.1"/>
    </source>
</evidence>
<dbReference type="AlphaFoldDB" id="E6LM67"/>
<accession>E6LM67</accession>
<dbReference type="Proteomes" id="UP000003434">
    <property type="component" value="Unassembled WGS sequence"/>
</dbReference>
<dbReference type="InterPro" id="IPR041122">
    <property type="entry name" value="RecJ_OB"/>
</dbReference>
<dbReference type="GO" id="GO:0006310">
    <property type="term" value="P:DNA recombination"/>
    <property type="evidence" value="ECO:0007669"/>
    <property type="project" value="InterPro"/>
</dbReference>
<comment type="caution">
    <text evidence="9">The sequence shown here is derived from an EMBL/GenBank/DDBJ whole genome shotgun (WGS) entry which is preliminary data.</text>
</comment>
<dbReference type="NCBIfam" id="TIGR00644">
    <property type="entry name" value="recJ"/>
    <property type="match status" value="1"/>
</dbReference>
<reference evidence="9 10" key="1">
    <citation type="submission" date="2010-12" db="EMBL/GenBank/DDBJ databases">
        <authorList>
            <person name="Muzny D."/>
            <person name="Qin X."/>
            <person name="Deng J."/>
            <person name="Jiang H."/>
            <person name="Liu Y."/>
            <person name="Qu J."/>
            <person name="Song X.-Z."/>
            <person name="Zhang L."/>
            <person name="Thornton R."/>
            <person name="Coyle M."/>
            <person name="Francisco L."/>
            <person name="Jackson L."/>
            <person name="Javaid M."/>
            <person name="Korchina V."/>
            <person name="Kovar C."/>
            <person name="Mata R."/>
            <person name="Mathew T."/>
            <person name="Ngo R."/>
            <person name="Nguyen L."/>
            <person name="Nguyen N."/>
            <person name="Okwuonu G."/>
            <person name="Ongeri F."/>
            <person name="Pham C."/>
            <person name="Simmons D."/>
            <person name="Wilczek-Boney K."/>
            <person name="Hale W."/>
            <person name="Jakkamsetti A."/>
            <person name="Pham P."/>
            <person name="Ruth R."/>
            <person name="San Lucas F."/>
            <person name="Warren J."/>
            <person name="Zhang J."/>
            <person name="Zhao Z."/>
            <person name="Zhou C."/>
            <person name="Zhu D."/>
            <person name="Lee S."/>
            <person name="Bess C."/>
            <person name="Blankenburg K."/>
            <person name="Forbes L."/>
            <person name="Fu Q."/>
            <person name="Gubbala S."/>
            <person name="Hirani K."/>
            <person name="Jayaseelan J.C."/>
            <person name="Lara F."/>
            <person name="Munidasa M."/>
            <person name="Palculict T."/>
            <person name="Patil S."/>
            <person name="Pu L.-L."/>
            <person name="Saada N."/>
            <person name="Tang L."/>
            <person name="Weissenberger G."/>
            <person name="Zhu Y."/>
            <person name="Hemphill L."/>
            <person name="Shang Y."/>
            <person name="Youmans B."/>
            <person name="Ayvaz T."/>
            <person name="Ross M."/>
            <person name="Santibanez J."/>
            <person name="Aqrawi P."/>
            <person name="Gross S."/>
            <person name="Joshi V."/>
            <person name="Fowler G."/>
            <person name="Nazareth L."/>
            <person name="Reid J."/>
            <person name="Worley K."/>
            <person name="Petrosino J."/>
            <person name="Highlander S."/>
            <person name="Gibbs R."/>
        </authorList>
    </citation>
    <scope>NUCLEOTIDE SEQUENCE [LARGE SCALE GENOMIC DNA]</scope>
    <source>
        <strain evidence="9 10">DSM 3986</strain>
    </source>
</reference>
<organism evidence="9 10">
    <name type="scientific">Lachnoanaerobaculum saburreum DSM 3986</name>
    <dbReference type="NCBI Taxonomy" id="887325"/>
    <lineage>
        <taxon>Bacteria</taxon>
        <taxon>Bacillati</taxon>
        <taxon>Bacillota</taxon>
        <taxon>Clostridia</taxon>
        <taxon>Lachnospirales</taxon>
        <taxon>Lachnospiraceae</taxon>
        <taxon>Lachnoanaerobaculum</taxon>
    </lineage>
</organism>
<dbReference type="RefSeq" id="WP_008750821.1">
    <property type="nucleotide sequence ID" value="NZ_GL622296.1"/>
</dbReference>
<dbReference type="GO" id="GO:0003676">
    <property type="term" value="F:nucleic acid binding"/>
    <property type="evidence" value="ECO:0007669"/>
    <property type="project" value="InterPro"/>
</dbReference>
<dbReference type="InterPro" id="IPR001667">
    <property type="entry name" value="DDH_dom"/>
</dbReference>
<name>E6LM67_9FIRM</name>
<dbReference type="Pfam" id="PF01368">
    <property type="entry name" value="DHH"/>
    <property type="match status" value="1"/>
</dbReference>
<gene>
    <name evidence="9" type="primary">recJ</name>
    <name evidence="9" type="ORF">HMPREF0381_1052</name>
</gene>
<dbReference type="Gene3D" id="3.90.1640.30">
    <property type="match status" value="1"/>
</dbReference>
<evidence type="ECO:0000256" key="4">
    <source>
        <dbReference type="ARBA" id="ARBA00022801"/>
    </source>
</evidence>
<feature type="domain" description="DHHA1" evidence="7">
    <location>
        <begin position="353"/>
        <end position="447"/>
    </location>
</feature>
<feature type="domain" description="DDH" evidence="6">
    <location>
        <begin position="77"/>
        <end position="213"/>
    </location>
</feature>
<dbReference type="EMBL" id="AEPW01000045">
    <property type="protein sequence ID" value="EFU77053.1"/>
    <property type="molecule type" value="Genomic_DNA"/>
</dbReference>
<dbReference type="InterPro" id="IPR004610">
    <property type="entry name" value="RecJ"/>
</dbReference>
<dbReference type="InterPro" id="IPR038763">
    <property type="entry name" value="DHH_sf"/>
</dbReference>
<protein>
    <recommendedName>
        <fullName evidence="2">Single-stranded-DNA-specific exonuclease RecJ</fullName>
    </recommendedName>
</protein>
<evidence type="ECO:0000313" key="10">
    <source>
        <dbReference type="Proteomes" id="UP000003434"/>
    </source>
</evidence>
<dbReference type="InterPro" id="IPR003156">
    <property type="entry name" value="DHHA1_dom"/>
</dbReference>
<dbReference type="GO" id="GO:0006281">
    <property type="term" value="P:DNA repair"/>
    <property type="evidence" value="ECO:0007669"/>
    <property type="project" value="InterPro"/>
</dbReference>
<evidence type="ECO:0000256" key="2">
    <source>
        <dbReference type="ARBA" id="ARBA00019841"/>
    </source>
</evidence>
<evidence type="ECO:0000256" key="1">
    <source>
        <dbReference type="ARBA" id="ARBA00005915"/>
    </source>
</evidence>
<proteinExistence type="inferred from homology"/>
<dbReference type="Gene3D" id="3.10.310.30">
    <property type="match status" value="1"/>
</dbReference>
<comment type="similarity">
    <text evidence="1">Belongs to the RecJ family.</text>
</comment>
<dbReference type="Pfam" id="PF17768">
    <property type="entry name" value="RecJ_OB"/>
    <property type="match status" value="1"/>
</dbReference>
<dbReference type="InterPro" id="IPR051673">
    <property type="entry name" value="SSDNA_exonuclease_RecJ"/>
</dbReference>
<dbReference type="eggNOG" id="COG0608">
    <property type="taxonomic scope" value="Bacteria"/>
</dbReference>